<accession>A0A4Q0SU82</accession>
<dbReference type="NCBIfam" id="TIGR01167">
    <property type="entry name" value="LPXTG_anchor"/>
    <property type="match status" value="1"/>
</dbReference>
<keyword evidence="2" id="KW-0732">Signal</keyword>
<feature type="domain" description="Ice-binding protein C-terminal" evidence="3">
    <location>
        <begin position="142"/>
        <end position="164"/>
    </location>
</feature>
<feature type="signal peptide" evidence="2">
    <location>
        <begin position="1"/>
        <end position="23"/>
    </location>
</feature>
<dbReference type="RefSeq" id="WP_161571022.1">
    <property type="nucleotide sequence ID" value="NZ_RDSM01000003.1"/>
</dbReference>
<evidence type="ECO:0000256" key="2">
    <source>
        <dbReference type="SAM" id="SignalP"/>
    </source>
</evidence>
<sequence length="167" mass="17199">MKSLKTLPLFCVLLLPFSQVANADPIPGSLYPNVKSTSDQGSPNKLSQPFSFDNATANSTLFPLSSGTTEVNHLLAVTLETTPPVVAGSSPHPRTPPTGTTDLAAEAGFQDPAMRSGIPTQSNGGRAFQVGASPAASTGSLEPSSLILLGTGLICAAAVVLRRRRTI</sequence>
<keyword evidence="1" id="KW-1133">Transmembrane helix</keyword>
<keyword evidence="1" id="KW-0472">Membrane</keyword>
<feature type="transmembrane region" description="Helical" evidence="1">
    <location>
        <begin position="143"/>
        <end position="161"/>
    </location>
</feature>
<keyword evidence="5" id="KW-1185">Reference proteome</keyword>
<protein>
    <recommendedName>
        <fullName evidence="3">Ice-binding protein C-terminal domain-containing protein</fullName>
    </recommendedName>
</protein>
<keyword evidence="1" id="KW-0812">Transmembrane</keyword>
<dbReference type="Pfam" id="PF07589">
    <property type="entry name" value="PEP-CTERM"/>
    <property type="match status" value="1"/>
</dbReference>
<evidence type="ECO:0000259" key="3">
    <source>
        <dbReference type="Pfam" id="PF07589"/>
    </source>
</evidence>
<dbReference type="NCBIfam" id="TIGR02595">
    <property type="entry name" value="PEP_CTERM"/>
    <property type="match status" value="1"/>
</dbReference>
<proteinExistence type="predicted"/>
<evidence type="ECO:0000256" key="1">
    <source>
        <dbReference type="SAM" id="Phobius"/>
    </source>
</evidence>
<evidence type="ECO:0000313" key="4">
    <source>
        <dbReference type="EMBL" id="RXH54593.1"/>
    </source>
</evidence>
<evidence type="ECO:0000313" key="5">
    <source>
        <dbReference type="Proteomes" id="UP000289437"/>
    </source>
</evidence>
<dbReference type="Proteomes" id="UP000289437">
    <property type="component" value="Unassembled WGS sequence"/>
</dbReference>
<dbReference type="InterPro" id="IPR013424">
    <property type="entry name" value="Ice-binding_C"/>
</dbReference>
<gene>
    <name evidence="4" type="ORF">GRAN_3697</name>
</gene>
<name>A0A4Q0SU82_9BACT</name>
<organism evidence="4 5">
    <name type="scientific">Granulicella sibirica</name>
    <dbReference type="NCBI Taxonomy" id="2479048"/>
    <lineage>
        <taxon>Bacteria</taxon>
        <taxon>Pseudomonadati</taxon>
        <taxon>Acidobacteriota</taxon>
        <taxon>Terriglobia</taxon>
        <taxon>Terriglobales</taxon>
        <taxon>Acidobacteriaceae</taxon>
        <taxon>Granulicella</taxon>
    </lineage>
</organism>
<dbReference type="EMBL" id="RDSM01000003">
    <property type="protein sequence ID" value="RXH54593.1"/>
    <property type="molecule type" value="Genomic_DNA"/>
</dbReference>
<dbReference type="AlphaFoldDB" id="A0A4Q0SU82"/>
<reference evidence="5" key="2">
    <citation type="submission" date="2019-02" db="EMBL/GenBank/DDBJ databases">
        <title>Granulicella sibirica sp. nov., a psychrotolerant acidobacterium isolated from an organic soil layer in forested tundra, West Siberia.</title>
        <authorList>
            <person name="Oshkin I.Y."/>
            <person name="Kulichevskaya I.S."/>
            <person name="Rijpstra W.I.C."/>
            <person name="Sinninghe Damste J.S."/>
            <person name="Rakitin A.L."/>
            <person name="Ravin N.V."/>
            <person name="Dedysh S.N."/>
        </authorList>
    </citation>
    <scope>NUCLEOTIDE SEQUENCE [LARGE SCALE GENOMIC DNA]</scope>
    <source>
        <strain evidence="5">AF10</strain>
    </source>
</reference>
<feature type="chain" id="PRO_5020742254" description="Ice-binding protein C-terminal domain-containing protein" evidence="2">
    <location>
        <begin position="24"/>
        <end position="167"/>
    </location>
</feature>
<reference evidence="4 5" key="1">
    <citation type="submission" date="2018-11" db="EMBL/GenBank/DDBJ databases">
        <authorList>
            <person name="Mardanov A.V."/>
            <person name="Ravin N.V."/>
            <person name="Dedysh S.N."/>
        </authorList>
    </citation>
    <scope>NUCLEOTIDE SEQUENCE [LARGE SCALE GENOMIC DNA]</scope>
    <source>
        <strain evidence="4 5">AF10</strain>
    </source>
</reference>
<comment type="caution">
    <text evidence="4">The sequence shown here is derived from an EMBL/GenBank/DDBJ whole genome shotgun (WGS) entry which is preliminary data.</text>
</comment>